<dbReference type="EMBL" id="RAPK01000006">
    <property type="protein sequence ID" value="RKD76331.1"/>
    <property type="molecule type" value="Genomic_DNA"/>
</dbReference>
<evidence type="ECO:0000256" key="4">
    <source>
        <dbReference type="ARBA" id="ARBA00023239"/>
    </source>
</evidence>
<dbReference type="CDD" id="cd00452">
    <property type="entry name" value="KDPG_aldolase"/>
    <property type="match status" value="1"/>
</dbReference>
<keyword evidence="7" id="KW-1185">Reference proteome</keyword>
<organism evidence="6 7">
    <name type="scientific">Sinobaca qinghaiensis</name>
    <dbReference type="NCBI Taxonomy" id="342944"/>
    <lineage>
        <taxon>Bacteria</taxon>
        <taxon>Bacillati</taxon>
        <taxon>Bacillota</taxon>
        <taxon>Bacilli</taxon>
        <taxon>Bacillales</taxon>
        <taxon>Sporolactobacillaceae</taxon>
        <taxon>Sinobaca</taxon>
    </lineage>
</organism>
<comment type="pathway">
    <text evidence="1">Carbohydrate acid metabolism.</text>
</comment>
<dbReference type="GO" id="GO:0016829">
    <property type="term" value="F:lyase activity"/>
    <property type="evidence" value="ECO:0007669"/>
    <property type="project" value="UniProtKB-KW"/>
</dbReference>
<dbReference type="NCBIfam" id="NF005119">
    <property type="entry name" value="PRK06552.1"/>
    <property type="match status" value="1"/>
</dbReference>
<dbReference type="PANTHER" id="PTHR30246">
    <property type="entry name" value="2-KETO-3-DEOXY-6-PHOSPHOGLUCONATE ALDOLASE"/>
    <property type="match status" value="1"/>
</dbReference>
<sequence length="205" mass="21701">MNNKLQTMQKLYEKKVVAVVRGETADQAEMVAKGAHSGGIQLMEITYTVPGASGLIEKLQREDRDWIIGAGTVLDDVTARLAILAGARFIVSPSFNKDTALLCNRYQIPYIPGCFSVKEVVGAMEAGAEVIKIFPGNVSGPDGLKAINGPLPQANLMPSGGVSEENVQDWLQKGAAAVSIGSSLYKNTEAEVAAAAKSFVQKAGY</sequence>
<evidence type="ECO:0000256" key="2">
    <source>
        <dbReference type="ARBA" id="ARBA00006906"/>
    </source>
</evidence>
<comment type="caution">
    <text evidence="6">The sequence shown here is derived from an EMBL/GenBank/DDBJ whole genome shotgun (WGS) entry which is preliminary data.</text>
</comment>
<dbReference type="NCBIfam" id="TIGR01182">
    <property type="entry name" value="eda"/>
    <property type="match status" value="1"/>
</dbReference>
<name>A0A419V8B8_9BACL</name>
<evidence type="ECO:0000256" key="1">
    <source>
        <dbReference type="ARBA" id="ARBA00004761"/>
    </source>
</evidence>
<dbReference type="OrthoDB" id="9802667at2"/>
<keyword evidence="4" id="KW-0456">Lyase</keyword>
<protein>
    <submittedName>
        <fullName evidence="6">2-dehydro-3-deoxyphosphogluconate aldolase/(4S)-4-hydroxy-2-oxoglutarate aldolase</fullName>
    </submittedName>
</protein>
<dbReference type="PANTHER" id="PTHR30246:SF1">
    <property type="entry name" value="2-DEHYDRO-3-DEOXY-6-PHOSPHOGALACTONATE ALDOLASE-RELATED"/>
    <property type="match status" value="1"/>
</dbReference>
<dbReference type="Gene3D" id="3.20.20.70">
    <property type="entry name" value="Aldolase class I"/>
    <property type="match status" value="1"/>
</dbReference>
<comment type="similarity">
    <text evidence="2">Belongs to the KHG/KDPG aldolase family.</text>
</comment>
<evidence type="ECO:0000313" key="7">
    <source>
        <dbReference type="Proteomes" id="UP000285120"/>
    </source>
</evidence>
<reference evidence="6 7" key="1">
    <citation type="submission" date="2018-09" db="EMBL/GenBank/DDBJ databases">
        <title>Genomic Encyclopedia of Archaeal and Bacterial Type Strains, Phase II (KMG-II): from individual species to whole genera.</title>
        <authorList>
            <person name="Goeker M."/>
        </authorList>
    </citation>
    <scope>NUCLEOTIDE SEQUENCE [LARGE SCALE GENOMIC DNA]</scope>
    <source>
        <strain evidence="6 7">DSM 17008</strain>
    </source>
</reference>
<dbReference type="InterPro" id="IPR013785">
    <property type="entry name" value="Aldolase_TIM"/>
</dbReference>
<accession>A0A419V8B8</accession>
<dbReference type="SUPFAM" id="SSF51569">
    <property type="entry name" value="Aldolase"/>
    <property type="match status" value="1"/>
</dbReference>
<evidence type="ECO:0000313" key="6">
    <source>
        <dbReference type="EMBL" id="RKD76331.1"/>
    </source>
</evidence>
<gene>
    <name evidence="6" type="ORF">ATL39_0547</name>
</gene>
<dbReference type="Pfam" id="PF01081">
    <property type="entry name" value="Aldolase"/>
    <property type="match status" value="1"/>
</dbReference>
<evidence type="ECO:0000256" key="5">
    <source>
        <dbReference type="ARBA" id="ARBA00023277"/>
    </source>
</evidence>
<evidence type="ECO:0000256" key="3">
    <source>
        <dbReference type="ARBA" id="ARBA00011233"/>
    </source>
</evidence>
<dbReference type="RefSeq" id="WP_120191743.1">
    <property type="nucleotide sequence ID" value="NZ_RAPK01000006.1"/>
</dbReference>
<dbReference type="InterPro" id="IPR000887">
    <property type="entry name" value="Aldlse_KDPG_KHG"/>
</dbReference>
<comment type="subunit">
    <text evidence="3">Homotrimer.</text>
</comment>
<proteinExistence type="inferred from homology"/>
<dbReference type="Proteomes" id="UP000285120">
    <property type="component" value="Unassembled WGS sequence"/>
</dbReference>
<keyword evidence="5" id="KW-0119">Carbohydrate metabolism</keyword>
<dbReference type="AlphaFoldDB" id="A0A419V8B8"/>